<evidence type="ECO:0000259" key="1">
    <source>
        <dbReference type="Pfam" id="PF13614"/>
    </source>
</evidence>
<geneLocation type="plasmid" evidence="3">
    <name>psa3239</name>
</geneLocation>
<dbReference type="KEGG" id="slx:SLAV_40400"/>
<protein>
    <submittedName>
        <fullName evidence="2">Chromosome-partitioning ATPase Soj</fullName>
        <ecNumber evidence="2">3.6.-.-</ecNumber>
    </submittedName>
</protein>
<sequence>MANHGGARYGVREAALSHVRTLPTPPTTLPDALRTHFVSKTQAWRPHAPKNVSKVPLMTSPSSQSDREKVVSKLPPWLRQELKIRTAQLRVDIQDAVHQGIAHWSGLASAPSPVDTAGAESFSTWLPAGQWESFRADSKDRGVSLIQGLAQAVHLWLELNPAPTVKRPSVVRRIVVCNQKGGVGKTAITAGTAEALAEDPSSLHPVRIARQLARLTPAEESEHPHAPVTPLDLEDLPGLGMRVLLVDFDPQGHLTKQLGQQPLPIGGDSLTCHMAGEAKGPLSDLIVPVPDDRFGDRLHLLPACTDAFLLDVRLSTVRAREAALERALSPVESDYDVILIDCPPSLGLSMDAAIYYGRRRDAEQPGASGALIVVQAEDSSADAYDLLTSQINDLRDDLSLDIDYLGLVVNLYDGRRGYIATSSLQAWMDIKDPRVVAIVPDLKEQREAVRVKQPLFVYAPKGDQAVALRALAREIS</sequence>
<evidence type="ECO:0000313" key="2">
    <source>
        <dbReference type="EMBL" id="ATZ29842.1"/>
    </source>
</evidence>
<keyword evidence="2" id="KW-0614">Plasmid</keyword>
<reference evidence="2 3" key="1">
    <citation type="submission" date="2017-11" db="EMBL/GenBank/DDBJ databases">
        <title>Complete genome sequence of Streptomyces lavendulae subsp. lavendulae CCM 3239 (formerly 'Streptomyces aureofaciens CCM 3239'), the producer of the angucycline-type antibiotic auricin.</title>
        <authorList>
            <person name="Busche T."/>
            <person name="Novakova R."/>
            <person name="Al'Dilaimi A."/>
            <person name="Homerova D."/>
            <person name="Feckova L."/>
            <person name="Rezuchova B."/>
            <person name="Mingyar E."/>
            <person name="Csolleiova D."/>
            <person name="Bekeova C."/>
            <person name="Winkler A."/>
            <person name="Sevcikova B."/>
            <person name="Kalinowski J."/>
            <person name="Kormanec J."/>
            <person name="Ruckert C."/>
        </authorList>
    </citation>
    <scope>NUCLEOTIDE SEQUENCE [LARGE SCALE GENOMIC DNA]</scope>
    <source>
        <strain evidence="2 3">CCM 3239</strain>
        <plasmid evidence="3">Plasmid psa3239</plasmid>
    </source>
</reference>
<dbReference type="EMBL" id="CP024986">
    <property type="protein sequence ID" value="ATZ29842.1"/>
    <property type="molecule type" value="Genomic_DNA"/>
</dbReference>
<keyword evidence="3" id="KW-1185">Reference proteome</keyword>
<feature type="domain" description="AAA" evidence="1">
    <location>
        <begin position="239"/>
        <end position="356"/>
    </location>
</feature>
<evidence type="ECO:0000313" key="3">
    <source>
        <dbReference type="Proteomes" id="UP000231791"/>
    </source>
</evidence>
<dbReference type="AlphaFoldDB" id="A0A2K8PSY3"/>
<dbReference type="Gene3D" id="3.40.50.300">
    <property type="entry name" value="P-loop containing nucleotide triphosphate hydrolases"/>
    <property type="match status" value="1"/>
</dbReference>
<keyword evidence="2" id="KW-0378">Hydrolase</keyword>
<dbReference type="PANTHER" id="PTHR13696">
    <property type="entry name" value="P-LOOP CONTAINING NUCLEOSIDE TRIPHOSPHATE HYDROLASE"/>
    <property type="match status" value="1"/>
</dbReference>
<dbReference type="CDD" id="cd02042">
    <property type="entry name" value="ParAB_family"/>
    <property type="match status" value="1"/>
</dbReference>
<gene>
    <name evidence="2" type="primary">soj3</name>
    <name evidence="2" type="ORF">SLAV_40400</name>
</gene>
<accession>A0A2K8PSY3</accession>
<organism evidence="2 3">
    <name type="scientific">Streptomyces lavendulae subsp. lavendulae</name>
    <dbReference type="NCBI Taxonomy" id="58340"/>
    <lineage>
        <taxon>Bacteria</taxon>
        <taxon>Bacillati</taxon>
        <taxon>Actinomycetota</taxon>
        <taxon>Actinomycetes</taxon>
        <taxon>Kitasatosporales</taxon>
        <taxon>Streptomycetaceae</taxon>
        <taxon>Streptomyces</taxon>
    </lineage>
</organism>
<dbReference type="InterPro" id="IPR050678">
    <property type="entry name" value="DNA_Partitioning_ATPase"/>
</dbReference>
<dbReference type="SUPFAM" id="SSF52540">
    <property type="entry name" value="P-loop containing nucleoside triphosphate hydrolases"/>
    <property type="match status" value="2"/>
</dbReference>
<dbReference type="Pfam" id="PF13614">
    <property type="entry name" value="AAA_31"/>
    <property type="match status" value="1"/>
</dbReference>
<dbReference type="InterPro" id="IPR025669">
    <property type="entry name" value="AAA_dom"/>
</dbReference>
<dbReference type="GO" id="GO:0016787">
    <property type="term" value="F:hydrolase activity"/>
    <property type="evidence" value="ECO:0007669"/>
    <property type="project" value="UniProtKB-KW"/>
</dbReference>
<name>A0A2K8PSY3_STRLA</name>
<dbReference type="InterPro" id="IPR027417">
    <property type="entry name" value="P-loop_NTPase"/>
</dbReference>
<dbReference type="EC" id="3.6.-.-" evidence="2"/>
<dbReference type="PANTHER" id="PTHR13696:SF99">
    <property type="entry name" value="COBYRINIC ACID AC-DIAMIDE SYNTHASE"/>
    <property type="match status" value="1"/>
</dbReference>
<dbReference type="Proteomes" id="UP000231791">
    <property type="component" value="Plasmid pSA3239"/>
</dbReference>
<proteinExistence type="predicted"/>